<dbReference type="GO" id="GO:0009887">
    <property type="term" value="P:animal organ morphogenesis"/>
    <property type="evidence" value="ECO:0007669"/>
    <property type="project" value="TreeGrafter"/>
</dbReference>
<feature type="domain" description="Laminin EGF-like" evidence="10">
    <location>
        <begin position="415"/>
        <end position="464"/>
    </location>
</feature>
<keyword evidence="5 8" id="KW-1015">Disulfide bond</keyword>
<dbReference type="GO" id="GO:0009888">
    <property type="term" value="P:tissue development"/>
    <property type="evidence" value="ECO:0007669"/>
    <property type="project" value="TreeGrafter"/>
</dbReference>
<dbReference type="InterPro" id="IPR008993">
    <property type="entry name" value="TIMP-like_OB-fold"/>
</dbReference>
<feature type="disulfide bond" evidence="8">
    <location>
        <begin position="317"/>
        <end position="326"/>
    </location>
</feature>
<evidence type="ECO:0000256" key="3">
    <source>
        <dbReference type="ARBA" id="ARBA00022729"/>
    </source>
</evidence>
<dbReference type="Proteomes" id="UP000085678">
    <property type="component" value="Unplaced"/>
</dbReference>
<dbReference type="InterPro" id="IPR008211">
    <property type="entry name" value="Laminin_N"/>
</dbReference>
<dbReference type="OrthoDB" id="5984158at2759"/>
<dbReference type="GO" id="GO:0008045">
    <property type="term" value="P:motor neuron axon guidance"/>
    <property type="evidence" value="ECO:0007669"/>
    <property type="project" value="TreeGrafter"/>
</dbReference>
<evidence type="ECO:0000256" key="1">
    <source>
        <dbReference type="ARBA" id="ARBA00004613"/>
    </source>
</evidence>
<dbReference type="SMART" id="SM00136">
    <property type="entry name" value="LamNT"/>
    <property type="match status" value="1"/>
</dbReference>
<keyword evidence="13" id="KW-1185">Reference proteome</keyword>
<keyword evidence="3" id="KW-0732">Signal</keyword>
<evidence type="ECO:0000313" key="14">
    <source>
        <dbReference type="RefSeq" id="XP_013408520.1"/>
    </source>
</evidence>
<evidence type="ECO:0000256" key="4">
    <source>
        <dbReference type="ARBA" id="ARBA00022737"/>
    </source>
</evidence>
<dbReference type="PROSITE" id="PS50189">
    <property type="entry name" value="NTR"/>
    <property type="match status" value="1"/>
</dbReference>
<evidence type="ECO:0000313" key="13">
    <source>
        <dbReference type="Proteomes" id="UP000085678"/>
    </source>
</evidence>
<keyword evidence="6" id="KW-0325">Glycoprotein</keyword>
<feature type="disulfide bond" evidence="8">
    <location>
        <begin position="448"/>
        <end position="462"/>
    </location>
</feature>
<dbReference type="GO" id="GO:0005604">
    <property type="term" value="C:basement membrane"/>
    <property type="evidence" value="ECO:0007669"/>
    <property type="project" value="TreeGrafter"/>
</dbReference>
<feature type="domain" description="Laminin N-terminal" evidence="12">
    <location>
        <begin position="60"/>
        <end position="295"/>
    </location>
</feature>
<feature type="disulfide bond" evidence="8">
    <location>
        <begin position="436"/>
        <end position="445"/>
    </location>
</feature>
<dbReference type="Gene3D" id="2.60.120.260">
    <property type="entry name" value="Galactose-binding domain-like"/>
    <property type="match status" value="1"/>
</dbReference>
<dbReference type="InterPro" id="IPR018933">
    <property type="entry name" value="Netrin_module_non-TIMP"/>
</dbReference>
<dbReference type="SMART" id="SM00643">
    <property type="entry name" value="C345C"/>
    <property type="match status" value="1"/>
</dbReference>
<dbReference type="InterPro" id="IPR002049">
    <property type="entry name" value="LE_dom"/>
</dbReference>
<dbReference type="GO" id="GO:0016358">
    <property type="term" value="P:dendrite development"/>
    <property type="evidence" value="ECO:0007669"/>
    <property type="project" value="TreeGrafter"/>
</dbReference>
<keyword evidence="7 8" id="KW-0424">Laminin EGF-like domain</keyword>
<keyword evidence="2" id="KW-0964">Secreted</keyword>
<dbReference type="PROSITE" id="PS01248">
    <property type="entry name" value="EGF_LAM_1"/>
    <property type="match status" value="1"/>
</dbReference>
<keyword evidence="4" id="KW-0677">Repeat</keyword>
<dbReference type="InterPro" id="IPR050440">
    <property type="entry name" value="Laminin/Netrin_ECM"/>
</dbReference>
<dbReference type="PANTHER" id="PTHR10574">
    <property type="entry name" value="NETRIN/LAMININ-RELATED"/>
    <property type="match status" value="1"/>
</dbReference>
<dbReference type="Gene3D" id="2.10.25.10">
    <property type="entry name" value="Laminin"/>
    <property type="match status" value="2"/>
</dbReference>
<evidence type="ECO:0000256" key="5">
    <source>
        <dbReference type="ARBA" id="ARBA00023157"/>
    </source>
</evidence>
<dbReference type="CDD" id="cd03579">
    <property type="entry name" value="NTR_netrin-1_like"/>
    <property type="match status" value="1"/>
</dbReference>
<dbReference type="SUPFAM" id="SSF57196">
    <property type="entry name" value="EGF/Laminin"/>
    <property type="match status" value="3"/>
</dbReference>
<dbReference type="PROSITE" id="PS50027">
    <property type="entry name" value="EGF_LAM_2"/>
    <property type="match status" value="2"/>
</dbReference>
<dbReference type="GO" id="GO:0005576">
    <property type="term" value="C:extracellular region"/>
    <property type="evidence" value="ECO:0007669"/>
    <property type="project" value="UniProtKB-SubCell"/>
</dbReference>
<dbReference type="Gene3D" id="2.40.50.120">
    <property type="match status" value="1"/>
</dbReference>
<dbReference type="Pfam" id="PF00055">
    <property type="entry name" value="Laminin_N"/>
    <property type="match status" value="1"/>
</dbReference>
<dbReference type="GeneID" id="106172386"/>
<dbReference type="PROSITE" id="PS51117">
    <property type="entry name" value="LAMININ_NTER"/>
    <property type="match status" value="1"/>
</dbReference>
<dbReference type="SUPFAM" id="SSF50242">
    <property type="entry name" value="TIMP-like"/>
    <property type="match status" value="1"/>
</dbReference>
<name>A0A1S3JDN1_LINAN</name>
<dbReference type="FunFam" id="2.10.25.10:FF:000081">
    <property type="entry name" value="Netrin 1"/>
    <property type="match status" value="1"/>
</dbReference>
<feature type="domain" description="Laminin EGF-like" evidence="10">
    <location>
        <begin position="296"/>
        <end position="351"/>
    </location>
</feature>
<dbReference type="RefSeq" id="XP_013408520.1">
    <property type="nucleotide sequence ID" value="XM_013553066.1"/>
</dbReference>
<dbReference type="SMART" id="SM00180">
    <property type="entry name" value="EGF_Lam"/>
    <property type="match status" value="3"/>
</dbReference>
<feature type="region of interest" description="Disordered" evidence="9">
    <location>
        <begin position="471"/>
        <end position="492"/>
    </location>
</feature>
<evidence type="ECO:0000256" key="9">
    <source>
        <dbReference type="SAM" id="MobiDB-lite"/>
    </source>
</evidence>
<dbReference type="FunFam" id="2.60.120.260:FF:000098">
    <property type="entry name" value="Netrin-A, isoform B"/>
    <property type="match status" value="1"/>
</dbReference>
<dbReference type="CDD" id="cd00055">
    <property type="entry name" value="EGF_Lam"/>
    <property type="match status" value="3"/>
</dbReference>
<dbReference type="Pfam" id="PF24973">
    <property type="entry name" value="EGF_LMN_ATRN"/>
    <property type="match status" value="2"/>
</dbReference>
<dbReference type="InterPro" id="IPR001134">
    <property type="entry name" value="Netrin_domain"/>
</dbReference>
<dbReference type="FunFam" id="2.10.25.10:FF:000048">
    <property type="entry name" value="Netrin 3"/>
    <property type="match status" value="1"/>
</dbReference>
<evidence type="ECO:0000256" key="6">
    <source>
        <dbReference type="ARBA" id="ARBA00023180"/>
    </source>
</evidence>
<feature type="disulfide bond" evidence="8">
    <location>
        <begin position="417"/>
        <end position="434"/>
    </location>
</feature>
<evidence type="ECO:0000259" key="10">
    <source>
        <dbReference type="PROSITE" id="PS50027"/>
    </source>
</evidence>
<feature type="disulfide bond" evidence="8">
    <location>
        <begin position="298"/>
        <end position="315"/>
    </location>
</feature>
<evidence type="ECO:0000256" key="2">
    <source>
        <dbReference type="ARBA" id="ARBA00022525"/>
    </source>
</evidence>
<dbReference type="InterPro" id="IPR056863">
    <property type="entry name" value="LMN_ATRN_NET-like_EGF"/>
</dbReference>
<dbReference type="Pfam" id="PF00053">
    <property type="entry name" value="EGF_laminin"/>
    <property type="match status" value="1"/>
</dbReference>
<accession>A0A1S3JDN1</accession>
<organism evidence="13 14">
    <name type="scientific">Lingula anatina</name>
    <name type="common">Brachiopod</name>
    <name type="synonym">Lingula unguis</name>
    <dbReference type="NCBI Taxonomy" id="7574"/>
    <lineage>
        <taxon>Eukaryota</taxon>
        <taxon>Metazoa</taxon>
        <taxon>Spiralia</taxon>
        <taxon>Lophotrochozoa</taxon>
        <taxon>Brachiopoda</taxon>
        <taxon>Linguliformea</taxon>
        <taxon>Lingulata</taxon>
        <taxon>Lingulida</taxon>
        <taxon>Linguloidea</taxon>
        <taxon>Lingulidae</taxon>
        <taxon>Lingula</taxon>
    </lineage>
</organism>
<dbReference type="FunFam" id="2.40.50.120:FF:000025">
    <property type="entry name" value="Netrin unc-6"/>
    <property type="match status" value="1"/>
</dbReference>
<comment type="caution">
    <text evidence="8">Lacks conserved residue(s) required for the propagation of feature annotation.</text>
</comment>
<feature type="compositionally biased region" description="Polar residues" evidence="9">
    <location>
        <begin position="471"/>
        <end position="487"/>
    </location>
</feature>
<dbReference type="Pfam" id="PF01759">
    <property type="entry name" value="NTR"/>
    <property type="match status" value="1"/>
</dbReference>
<reference evidence="14" key="1">
    <citation type="submission" date="2025-08" db="UniProtKB">
        <authorList>
            <consortium name="RefSeq"/>
        </authorList>
    </citation>
    <scope>IDENTIFICATION</scope>
    <source>
        <tissue evidence="14">Gonads</tissue>
    </source>
</reference>
<evidence type="ECO:0000256" key="7">
    <source>
        <dbReference type="ARBA" id="ARBA00023292"/>
    </source>
</evidence>
<feature type="domain" description="NTR" evidence="11">
    <location>
        <begin position="494"/>
        <end position="623"/>
    </location>
</feature>
<protein>
    <submittedName>
        <fullName evidence="14">Netrin-1 isoform X2</fullName>
    </submittedName>
</protein>
<sequence>MNTRGIKTWTLSRDFHTQTLLGVFLLLTLFSKGALASSSFLTMFAAQQNPPDPCYDEMGNPKRCIPDFVNAAFGKEITASSTCGSPPNRFCQVSPSVDKFKAMHCDICDAKHPKRMHPPSYLTDLNNPNNLTCWMSEPFVQYPNNVTLTLSLAKKFELTYISLQFCSPRPESMALYKSVDHGRSWVPFQYYSSQCKEMYGKPPRGMITKANEQEALCTDINSNSPEPISGGRVAFSTLEGRPSAYDFMNSPVLQDWVTATDIRVVFNRLRTIDENVDKAKDNFYYSLADFAVGGRCKCNGHASKCNINRDGTLACECKHNTAGTDCERCKPFHFDRPWARATDQKANECVACNCNLHARMCRFNKELYLLSGRRSGGVCIKCRHNTKGRHCHYCVEGYYRDPTKPLTHRRVCKACDCHPIGSLGKTCNQTNGQCPCKDGVTGITCNRCATGYTQSNSPIQPCVKASNSSADSSLTTKTHQPKVTSPKPTEPVSCDRDKCKAASKRISKKKFCKYNFAVNVQVITRENIGEWVKFTVNILSMFKRSSSSKLRRGEEQVWIQLSDVRCKCPRLKVGRRYLLLGHDHQNTNMDGLVLDRRSIVIPWKDEWQRRLRKFQRYERKGRCRN</sequence>
<evidence type="ECO:0000259" key="12">
    <source>
        <dbReference type="PROSITE" id="PS51117"/>
    </source>
</evidence>
<evidence type="ECO:0000256" key="8">
    <source>
        <dbReference type="PROSITE-ProRule" id="PRU00460"/>
    </source>
</evidence>
<feature type="disulfide bond" evidence="8">
    <location>
        <begin position="415"/>
        <end position="427"/>
    </location>
</feature>
<proteinExistence type="predicted"/>
<comment type="subcellular location">
    <subcellularLocation>
        <location evidence="1">Secreted</location>
    </subcellularLocation>
</comment>
<dbReference type="PANTHER" id="PTHR10574:SF365">
    <property type="entry name" value="NETRIN-A-RELATED"/>
    <property type="match status" value="1"/>
</dbReference>
<dbReference type="AlphaFoldDB" id="A0A1S3JDN1"/>
<gene>
    <name evidence="14" type="primary">LOC106172386</name>
</gene>
<evidence type="ECO:0000259" key="11">
    <source>
        <dbReference type="PROSITE" id="PS50189"/>
    </source>
</evidence>